<dbReference type="STRING" id="1777138.AWB77_01511"/>
<evidence type="ECO:0000313" key="1">
    <source>
        <dbReference type="EMBL" id="SAK54195.1"/>
    </source>
</evidence>
<reference evidence="1" key="1">
    <citation type="submission" date="2016-01" db="EMBL/GenBank/DDBJ databases">
        <authorList>
            <person name="Peeters C."/>
        </authorList>
    </citation>
    <scope>NUCLEOTIDE SEQUENCE</scope>
    <source>
        <strain evidence="1">LMG 29320</strain>
    </source>
</reference>
<dbReference type="AlphaFoldDB" id="A0A158A927"/>
<sequence>MRVRCLPGMSHFQALDANGWRRHDTAHYRGISRKVL</sequence>
<evidence type="ECO:0000313" key="2">
    <source>
        <dbReference type="Proteomes" id="UP000054903"/>
    </source>
</evidence>
<comment type="caution">
    <text evidence="1">The sequence shown here is derived from an EMBL/GenBank/DDBJ whole genome shotgun (WGS) entry which is preliminary data.</text>
</comment>
<dbReference type="EMBL" id="FCNX02000003">
    <property type="protein sequence ID" value="SAK54195.1"/>
    <property type="molecule type" value="Genomic_DNA"/>
</dbReference>
<gene>
    <name evidence="1" type="ORF">AWB77_01511</name>
</gene>
<keyword evidence="2" id="KW-1185">Reference proteome</keyword>
<organism evidence="1 2">
    <name type="scientific">Caballeronia fortuita</name>
    <dbReference type="NCBI Taxonomy" id="1777138"/>
    <lineage>
        <taxon>Bacteria</taxon>
        <taxon>Pseudomonadati</taxon>
        <taxon>Pseudomonadota</taxon>
        <taxon>Betaproteobacteria</taxon>
        <taxon>Burkholderiales</taxon>
        <taxon>Burkholderiaceae</taxon>
        <taxon>Caballeronia</taxon>
    </lineage>
</organism>
<protein>
    <submittedName>
        <fullName evidence="1">Uncharacterized protein</fullName>
    </submittedName>
</protein>
<dbReference type="Proteomes" id="UP000054903">
    <property type="component" value="Unassembled WGS sequence"/>
</dbReference>
<accession>A0A158A927</accession>
<name>A0A158A927_9BURK</name>
<proteinExistence type="predicted"/>